<dbReference type="Pfam" id="PF13173">
    <property type="entry name" value="AAA_14"/>
    <property type="match status" value="1"/>
</dbReference>
<reference evidence="2 3" key="1">
    <citation type="submission" date="2018-06" db="EMBL/GenBank/DDBJ databases">
        <title>Extensive metabolic versatility and redundancy in microbially diverse, dynamic hydrothermal sediments.</title>
        <authorList>
            <person name="Dombrowski N."/>
            <person name="Teske A."/>
            <person name="Baker B.J."/>
        </authorList>
    </citation>
    <scope>NUCLEOTIDE SEQUENCE [LARGE SCALE GENOMIC DNA]</scope>
    <source>
        <strain evidence="2">B47_G16</strain>
    </source>
</reference>
<dbReference type="InterPro" id="IPR041682">
    <property type="entry name" value="AAA_14"/>
</dbReference>
<dbReference type="InterPro" id="IPR027417">
    <property type="entry name" value="P-loop_NTPase"/>
</dbReference>
<organism evidence="2 3">
    <name type="scientific">Aerophobetes bacterium</name>
    <dbReference type="NCBI Taxonomy" id="2030807"/>
    <lineage>
        <taxon>Bacteria</taxon>
        <taxon>Candidatus Aerophobota</taxon>
    </lineage>
</organism>
<dbReference type="PANTHER" id="PTHR33295:SF8">
    <property type="entry name" value="AAA+ ATPASE DOMAIN-CONTAINING PROTEIN"/>
    <property type="match status" value="1"/>
</dbReference>
<comment type="caution">
    <text evidence="2">The sequence shown here is derived from an EMBL/GenBank/DDBJ whole genome shotgun (WGS) entry which is preliminary data.</text>
</comment>
<protein>
    <recommendedName>
        <fullName evidence="1">AAA+ ATPase domain-containing protein</fullName>
    </recommendedName>
</protein>
<dbReference type="InterPro" id="IPR025420">
    <property type="entry name" value="DUF4143"/>
</dbReference>
<dbReference type="Proteomes" id="UP000279422">
    <property type="component" value="Unassembled WGS sequence"/>
</dbReference>
<evidence type="ECO:0000313" key="3">
    <source>
        <dbReference type="Proteomes" id="UP000279422"/>
    </source>
</evidence>
<dbReference type="EMBL" id="QMPZ01000160">
    <property type="protein sequence ID" value="RLE07544.1"/>
    <property type="molecule type" value="Genomic_DNA"/>
</dbReference>
<gene>
    <name evidence="2" type="ORF">DRJ00_07960</name>
</gene>
<dbReference type="AlphaFoldDB" id="A0A497E3Q9"/>
<dbReference type="PANTHER" id="PTHR33295">
    <property type="entry name" value="ATPASE"/>
    <property type="match status" value="1"/>
</dbReference>
<dbReference type="Pfam" id="PF13635">
    <property type="entry name" value="DUF4143"/>
    <property type="match status" value="1"/>
</dbReference>
<proteinExistence type="predicted"/>
<evidence type="ECO:0000259" key="1">
    <source>
        <dbReference type="SMART" id="SM00382"/>
    </source>
</evidence>
<accession>A0A497E3Q9</accession>
<evidence type="ECO:0000313" key="2">
    <source>
        <dbReference type="EMBL" id="RLE07544.1"/>
    </source>
</evidence>
<sequence length="432" mass="51542">MEKLRYLISEWLESDLPFLVERGVEIERFPHNVAFVITGARRSGKTYLLYEIARKLRKNIPHQNIIYINFEDDRLYPLKGDELRKLPDVYFEYFSPDKNYPVWFLLDEIQNISNWERSIRTFLDRRIARVIVTGSSSKLLPGEIATSLRGRTLTRTLYPLGFGEFLRFKGFEVKSPEPLSYSPQKPKILNFFNEFLEYGGFPQVVLSKEKEEILREYYRAIFYRDIVERFKIRNLSLYENFLKLIIQQNTSLFSLGKAERFLKTLGFRLAKSTLAEYLFYAKSAFLLFEVSLFSYSAKDRLQYPRKIYAIDTGLVNSITFRYSHNYGRMLENAIFLELLRRGKEIYYWKARGNYEVDFVIMENLKVRELIQVVWSISGEKTLEREERALLKAMEEFNLDRGLILTKDYSERKKVKGKELLYKPAWLWMLERT</sequence>
<name>A0A497E3Q9_UNCAE</name>
<dbReference type="SUPFAM" id="SSF52540">
    <property type="entry name" value="P-loop containing nucleoside triphosphate hydrolases"/>
    <property type="match status" value="1"/>
</dbReference>
<dbReference type="InterPro" id="IPR003593">
    <property type="entry name" value="AAA+_ATPase"/>
</dbReference>
<dbReference type="Gene3D" id="3.40.50.300">
    <property type="entry name" value="P-loop containing nucleotide triphosphate hydrolases"/>
    <property type="match status" value="1"/>
</dbReference>
<feature type="domain" description="AAA+ ATPase" evidence="1">
    <location>
        <begin position="31"/>
        <end position="160"/>
    </location>
</feature>
<dbReference type="SMART" id="SM00382">
    <property type="entry name" value="AAA"/>
    <property type="match status" value="1"/>
</dbReference>